<keyword evidence="7 17" id="KW-0067">ATP-binding</keyword>
<feature type="binding site" evidence="17">
    <location>
        <begin position="376"/>
        <end position="380"/>
    </location>
    <ligand>
        <name>AMP</name>
        <dbReference type="ChEBI" id="CHEBI:456215"/>
    </ligand>
</feature>
<dbReference type="InterPro" id="IPR000631">
    <property type="entry name" value="CARKD"/>
</dbReference>
<comment type="function">
    <text evidence="14 19">Bifunctional enzyme that catalyzes the epimerization of the S- and R-forms of NAD(P)HX and the dehydration of the S-form of NAD(P)HX at the expense of ADP, which is converted to AMP. This allows the repair of both epimers of NAD(P)HX, a damaged form of NAD(P)H that is a result of enzymatic or heat-dependent hydration.</text>
</comment>
<feature type="binding site" evidence="17">
    <location>
        <position position="405"/>
    </location>
    <ligand>
        <name>AMP</name>
        <dbReference type="ChEBI" id="CHEBI:456215"/>
    </ligand>
</feature>
<dbReference type="SUPFAM" id="SSF64153">
    <property type="entry name" value="YjeF N-terminal domain-like"/>
    <property type="match status" value="1"/>
</dbReference>
<evidence type="ECO:0000256" key="7">
    <source>
        <dbReference type="ARBA" id="ARBA00022840"/>
    </source>
</evidence>
<keyword evidence="10 17" id="KW-0520">NAD</keyword>
<evidence type="ECO:0000259" key="20">
    <source>
        <dbReference type="PROSITE" id="PS51383"/>
    </source>
</evidence>
<dbReference type="PROSITE" id="PS51385">
    <property type="entry name" value="YJEF_N"/>
    <property type="match status" value="1"/>
</dbReference>
<dbReference type="GO" id="GO:0046496">
    <property type="term" value="P:nicotinamide nucleotide metabolic process"/>
    <property type="evidence" value="ECO:0007669"/>
    <property type="project" value="UniProtKB-UniRule"/>
</dbReference>
<dbReference type="PROSITE" id="PS51383">
    <property type="entry name" value="YJEF_C_3"/>
    <property type="match status" value="1"/>
</dbReference>
<evidence type="ECO:0000256" key="11">
    <source>
        <dbReference type="ARBA" id="ARBA00023235"/>
    </source>
</evidence>
<evidence type="ECO:0000256" key="6">
    <source>
        <dbReference type="ARBA" id="ARBA00022741"/>
    </source>
</evidence>
<dbReference type="Pfam" id="PF01256">
    <property type="entry name" value="Carb_kinase"/>
    <property type="match status" value="1"/>
</dbReference>
<dbReference type="GO" id="GO:0046872">
    <property type="term" value="F:metal ion binding"/>
    <property type="evidence" value="ECO:0007669"/>
    <property type="project" value="UniProtKB-UniRule"/>
</dbReference>
<dbReference type="PIRSF" id="PIRSF017184">
    <property type="entry name" value="Nnr"/>
    <property type="match status" value="1"/>
</dbReference>
<feature type="binding site" evidence="18">
    <location>
        <position position="148"/>
    </location>
    <ligand>
        <name>K(+)</name>
        <dbReference type="ChEBI" id="CHEBI:29103"/>
    </ligand>
</feature>
<dbReference type="PANTHER" id="PTHR12592:SF0">
    <property type="entry name" value="ATP-DEPENDENT (S)-NAD(P)H-HYDRATE DEHYDRATASE"/>
    <property type="match status" value="1"/>
</dbReference>
<dbReference type="NCBIfam" id="TIGR00196">
    <property type="entry name" value="yjeF_cterm"/>
    <property type="match status" value="1"/>
</dbReference>
<comment type="function">
    <text evidence="17">Catalyzes the dehydration of the S-form of NAD(P)HX at the expense of ADP, which is converted to AMP. Together with NAD(P)HX epimerase, which catalyzes the epimerization of the S- and R-forms, the enzyme allows the repair of both epimers of NAD(P)HX, a damaged form of NAD(P)H that is a result of enzymatic or heat-dependent hydration.</text>
</comment>
<dbReference type="InterPro" id="IPR030677">
    <property type="entry name" value="Nnr"/>
</dbReference>
<dbReference type="GO" id="GO:0110051">
    <property type="term" value="P:metabolite repair"/>
    <property type="evidence" value="ECO:0007669"/>
    <property type="project" value="TreeGrafter"/>
</dbReference>
<dbReference type="CDD" id="cd01171">
    <property type="entry name" value="YXKO-related"/>
    <property type="match status" value="1"/>
</dbReference>
<keyword evidence="5 18" id="KW-0479">Metal-binding</keyword>
<comment type="similarity">
    <text evidence="18">Belongs to the NnrE/AIBP family.</text>
</comment>
<dbReference type="InterPro" id="IPR029056">
    <property type="entry name" value="Ribokinase-like"/>
</dbReference>
<comment type="catalytic activity">
    <reaction evidence="15 17 19">
        <text>(6S)-NADHX + ADP = AMP + phosphate + NADH + H(+)</text>
        <dbReference type="Rhea" id="RHEA:32223"/>
        <dbReference type="ChEBI" id="CHEBI:15378"/>
        <dbReference type="ChEBI" id="CHEBI:43474"/>
        <dbReference type="ChEBI" id="CHEBI:57945"/>
        <dbReference type="ChEBI" id="CHEBI:64074"/>
        <dbReference type="ChEBI" id="CHEBI:456215"/>
        <dbReference type="ChEBI" id="CHEBI:456216"/>
        <dbReference type="EC" id="4.2.1.136"/>
    </reaction>
</comment>
<evidence type="ECO:0000313" key="22">
    <source>
        <dbReference type="EMBL" id="MXO72338.1"/>
    </source>
</evidence>
<dbReference type="PROSITE" id="PS01050">
    <property type="entry name" value="YJEF_C_2"/>
    <property type="match status" value="1"/>
</dbReference>
<comment type="catalytic activity">
    <reaction evidence="2 18 19">
        <text>(6R)-NADPHX = (6S)-NADPHX</text>
        <dbReference type="Rhea" id="RHEA:32227"/>
        <dbReference type="ChEBI" id="CHEBI:64076"/>
        <dbReference type="ChEBI" id="CHEBI:64077"/>
        <dbReference type="EC" id="5.1.99.6"/>
    </reaction>
</comment>
<dbReference type="HAMAP" id="MF_01965">
    <property type="entry name" value="NADHX_dehydratase"/>
    <property type="match status" value="1"/>
</dbReference>
<dbReference type="OrthoDB" id="9806925at2"/>
<comment type="cofactor">
    <cofactor evidence="17">
        <name>Mg(2+)</name>
        <dbReference type="ChEBI" id="CHEBI:18420"/>
    </cofactor>
</comment>
<dbReference type="AlphaFoldDB" id="A0A844YZ51"/>
<keyword evidence="9 18" id="KW-0630">Potassium</keyword>
<keyword evidence="8 17" id="KW-0521">NADP</keyword>
<feature type="binding site" evidence="18">
    <location>
        <position position="59"/>
    </location>
    <ligand>
        <name>K(+)</name>
        <dbReference type="ChEBI" id="CHEBI:29103"/>
    </ligand>
</feature>
<keyword evidence="12 17" id="KW-0456">Lyase</keyword>
<comment type="similarity">
    <text evidence="3 19">In the N-terminal section; belongs to the NnrE/AIBP family.</text>
</comment>
<comment type="catalytic activity">
    <reaction evidence="1 18 19">
        <text>(6R)-NADHX = (6S)-NADHX</text>
        <dbReference type="Rhea" id="RHEA:32215"/>
        <dbReference type="ChEBI" id="CHEBI:64074"/>
        <dbReference type="ChEBI" id="CHEBI:64075"/>
        <dbReference type="EC" id="5.1.99.6"/>
    </reaction>
</comment>
<dbReference type="EC" id="5.1.99.6" evidence="19"/>
<comment type="caution">
    <text evidence="22">The sequence shown here is derived from an EMBL/GenBank/DDBJ whole genome shotgun (WGS) entry which is preliminary data.</text>
</comment>
<keyword evidence="11 18" id="KW-0413">Isomerase</keyword>
<feature type="binding site" evidence="17">
    <location>
        <position position="340"/>
    </location>
    <ligand>
        <name>(6S)-NADPHX</name>
        <dbReference type="ChEBI" id="CHEBI:64076"/>
    </ligand>
</feature>
<dbReference type="RefSeq" id="WP_160772248.1">
    <property type="nucleotide sequence ID" value="NZ_WTYV01000004.1"/>
</dbReference>
<dbReference type="GO" id="GO:0052856">
    <property type="term" value="F:NAD(P)HX epimerase activity"/>
    <property type="evidence" value="ECO:0007669"/>
    <property type="project" value="UniProtKB-UniRule"/>
</dbReference>
<dbReference type="Gene3D" id="3.40.50.10260">
    <property type="entry name" value="YjeF N-terminal domain"/>
    <property type="match status" value="1"/>
</dbReference>
<dbReference type="HAMAP" id="MF_01966">
    <property type="entry name" value="NADHX_epimerase"/>
    <property type="match status" value="1"/>
</dbReference>
<dbReference type="GO" id="GO:0052855">
    <property type="term" value="F:ADP-dependent NAD(P)H-hydrate dehydratase activity"/>
    <property type="evidence" value="ECO:0007669"/>
    <property type="project" value="UniProtKB-UniRule"/>
</dbReference>
<proteinExistence type="inferred from homology"/>
<evidence type="ECO:0000256" key="8">
    <source>
        <dbReference type="ARBA" id="ARBA00022857"/>
    </source>
</evidence>
<evidence type="ECO:0000259" key="21">
    <source>
        <dbReference type="PROSITE" id="PS51385"/>
    </source>
</evidence>
<dbReference type="SUPFAM" id="SSF53613">
    <property type="entry name" value="Ribokinase-like"/>
    <property type="match status" value="1"/>
</dbReference>
<evidence type="ECO:0000256" key="16">
    <source>
        <dbReference type="ARBA" id="ARBA00049209"/>
    </source>
</evidence>
<dbReference type="Proteomes" id="UP000466966">
    <property type="component" value="Unassembled WGS sequence"/>
</dbReference>
<comment type="similarity">
    <text evidence="17">Belongs to the NnrD/CARKD family.</text>
</comment>
<evidence type="ECO:0000256" key="2">
    <source>
        <dbReference type="ARBA" id="ARBA00000909"/>
    </source>
</evidence>
<feature type="binding site" evidence="18">
    <location>
        <begin position="116"/>
        <end position="122"/>
    </location>
    <ligand>
        <name>(6S)-NADPHX</name>
        <dbReference type="ChEBI" id="CHEBI:64076"/>
    </ligand>
</feature>
<evidence type="ECO:0000256" key="9">
    <source>
        <dbReference type="ARBA" id="ARBA00022958"/>
    </source>
</evidence>
<feature type="binding site" evidence="18">
    <location>
        <position position="112"/>
    </location>
    <ligand>
        <name>K(+)</name>
        <dbReference type="ChEBI" id="CHEBI:29103"/>
    </ligand>
</feature>
<dbReference type="InterPro" id="IPR017953">
    <property type="entry name" value="Carbohydrate_kinase_pred_CS"/>
</dbReference>
<feature type="binding site" evidence="18">
    <location>
        <begin position="58"/>
        <end position="62"/>
    </location>
    <ligand>
        <name>(6S)-NADPHX</name>
        <dbReference type="ChEBI" id="CHEBI:64076"/>
    </ligand>
</feature>
<dbReference type="InterPro" id="IPR004443">
    <property type="entry name" value="YjeF_N_dom"/>
</dbReference>
<comment type="function">
    <text evidence="18">Catalyzes the epimerization of the S- and R-forms of NAD(P)HX, a damaged form of NAD(P)H that is a result of enzymatic or heat-dependent hydration. This is a prerequisite for the S-specific NAD(P)H-hydrate dehydratase to allow the repair of both epimers of NAD(P)HX.</text>
</comment>
<evidence type="ECO:0000256" key="1">
    <source>
        <dbReference type="ARBA" id="ARBA00000013"/>
    </source>
</evidence>
<feature type="binding site" evidence="17">
    <location>
        <position position="292"/>
    </location>
    <ligand>
        <name>(6S)-NADPHX</name>
        <dbReference type="ChEBI" id="CHEBI:64076"/>
    </ligand>
</feature>
<evidence type="ECO:0000313" key="23">
    <source>
        <dbReference type="Proteomes" id="UP000466966"/>
    </source>
</evidence>
<feature type="binding site" evidence="17">
    <location>
        <position position="237"/>
    </location>
    <ligand>
        <name>(6S)-NADPHX</name>
        <dbReference type="ChEBI" id="CHEBI:64076"/>
    </ligand>
</feature>
<dbReference type="EC" id="4.2.1.136" evidence="19"/>
<comment type="cofactor">
    <cofactor evidence="18 19">
        <name>K(+)</name>
        <dbReference type="ChEBI" id="CHEBI:29103"/>
    </cofactor>
    <text evidence="18 19">Binds 1 potassium ion per subunit.</text>
</comment>
<evidence type="ECO:0000256" key="5">
    <source>
        <dbReference type="ARBA" id="ARBA00022723"/>
    </source>
</evidence>
<dbReference type="Gene3D" id="3.40.1190.20">
    <property type="match status" value="1"/>
</dbReference>
<evidence type="ECO:0000256" key="15">
    <source>
        <dbReference type="ARBA" id="ARBA00048238"/>
    </source>
</evidence>
<evidence type="ECO:0000256" key="10">
    <source>
        <dbReference type="ARBA" id="ARBA00023027"/>
    </source>
</evidence>
<evidence type="ECO:0000256" key="4">
    <source>
        <dbReference type="ARBA" id="ARBA00009524"/>
    </source>
</evidence>
<protein>
    <recommendedName>
        <fullName evidence="19">Bifunctional NAD(P)H-hydrate repair enzyme</fullName>
    </recommendedName>
    <alternativeName>
        <fullName evidence="19">Nicotinamide nucleotide repair protein</fullName>
    </alternativeName>
    <domain>
        <recommendedName>
            <fullName evidence="19">ADP-dependent (S)-NAD(P)H-hydrate dehydratase</fullName>
            <ecNumber evidence="19">4.2.1.136</ecNumber>
        </recommendedName>
        <alternativeName>
            <fullName evidence="19">ADP-dependent NAD(P)HX dehydratase</fullName>
        </alternativeName>
    </domain>
    <domain>
        <recommendedName>
            <fullName evidence="19">NAD(P)H-hydrate epimerase</fullName>
            <ecNumber evidence="19">5.1.99.6</ecNumber>
        </recommendedName>
    </domain>
</protein>
<evidence type="ECO:0000256" key="17">
    <source>
        <dbReference type="HAMAP-Rule" id="MF_01965"/>
    </source>
</evidence>
<comment type="subunit">
    <text evidence="17">Homotetramer.</text>
</comment>
<dbReference type="GO" id="GO:0005524">
    <property type="term" value="F:ATP binding"/>
    <property type="evidence" value="ECO:0007669"/>
    <property type="project" value="UniProtKB-UniRule"/>
</dbReference>
<dbReference type="Pfam" id="PF03853">
    <property type="entry name" value="YjeF_N"/>
    <property type="match status" value="1"/>
</dbReference>
<reference evidence="22 23" key="1">
    <citation type="submission" date="2019-12" db="EMBL/GenBank/DDBJ databases">
        <title>Genomic-based taxomic classification of the family Erythrobacteraceae.</title>
        <authorList>
            <person name="Xu L."/>
        </authorList>
    </citation>
    <scope>NUCLEOTIDE SEQUENCE [LARGE SCALE GENOMIC DNA]</scope>
    <source>
        <strain evidence="22 23">M0322</strain>
    </source>
</reference>
<feature type="binding site" evidence="18">
    <location>
        <position position="145"/>
    </location>
    <ligand>
        <name>(6S)-NADPHX</name>
        <dbReference type="ChEBI" id="CHEBI:64076"/>
    </ligand>
</feature>
<keyword evidence="13" id="KW-0511">Multifunctional enzyme</keyword>
<dbReference type="InterPro" id="IPR036652">
    <property type="entry name" value="YjeF_N_dom_sf"/>
</dbReference>
<dbReference type="EMBL" id="WTYV01000004">
    <property type="protein sequence ID" value="MXO72338.1"/>
    <property type="molecule type" value="Genomic_DNA"/>
</dbReference>
<comment type="similarity">
    <text evidence="4 19">In the C-terminal section; belongs to the NnrD/CARKD family.</text>
</comment>
<dbReference type="NCBIfam" id="TIGR00197">
    <property type="entry name" value="yjeF_nterm"/>
    <property type="match status" value="1"/>
</dbReference>
<evidence type="ECO:0000256" key="12">
    <source>
        <dbReference type="ARBA" id="ARBA00023239"/>
    </source>
</evidence>
<comment type="caution">
    <text evidence="18">Lacks conserved residue(s) required for the propagation of feature annotation.</text>
</comment>
<dbReference type="PANTHER" id="PTHR12592">
    <property type="entry name" value="ATP-DEPENDENT (S)-NAD(P)H-HYDRATE DEHYDRATASE FAMILY MEMBER"/>
    <property type="match status" value="1"/>
</dbReference>
<sequence>MASNQILTVSQMQAAEQALVDAGETVSTLMERAGAGAADWIWRVAAGRAVTILCGPGNNGGDGYVIARVLAARGLTVRVIAPFSPKTPAARAAREAWGGEPVETAKGGVFVDCLFGSGLARALDQVLETRLCELAAAHDLCVAVDVPSGIDCDSGEVLNDTLPIYDLTIALGAWKFAHWMMPAMQLMGERRLVDIGVAFDWDAAQLAERPVLSPPEADAHKYSRGLLAVVGGEMPGAGVLAASAAMRGGAGYVKLYAGAEPGLVPPDLVVVHDGLDELLADERIAALLVGPGLGRSEEARARLAFVLGCDLPTVCDADALHLLTADMLEGRLSPLIVTPHAGELDALGHTFGSVGLDRVEQVSDLAEALEAVVVAKGPDTMLGAPGTPVVVMPPASAWLSTAGTGDVLAGLIASRLAVGMDSPLGIALEGCWLHREAARLAGPAFSAGDLLDHIPDAYGVLL</sequence>
<evidence type="ECO:0000256" key="3">
    <source>
        <dbReference type="ARBA" id="ARBA00006001"/>
    </source>
</evidence>
<evidence type="ECO:0000256" key="14">
    <source>
        <dbReference type="ARBA" id="ARBA00025153"/>
    </source>
</evidence>
<organism evidence="22 23">
    <name type="scientific">Alteraurantiacibacter buctensis</name>
    <dbReference type="NCBI Taxonomy" id="1503981"/>
    <lineage>
        <taxon>Bacteria</taxon>
        <taxon>Pseudomonadati</taxon>
        <taxon>Pseudomonadota</taxon>
        <taxon>Alphaproteobacteria</taxon>
        <taxon>Sphingomonadales</taxon>
        <taxon>Erythrobacteraceae</taxon>
        <taxon>Alteraurantiacibacter</taxon>
    </lineage>
</organism>
<keyword evidence="23" id="KW-1185">Reference proteome</keyword>
<feature type="domain" description="YjeF C-terminal" evidence="20">
    <location>
        <begin position="204"/>
        <end position="461"/>
    </location>
</feature>
<accession>A0A844YZ51</accession>
<feature type="domain" description="YjeF N-terminal" evidence="21">
    <location>
        <begin position="12"/>
        <end position="203"/>
    </location>
</feature>
<evidence type="ECO:0000256" key="18">
    <source>
        <dbReference type="HAMAP-Rule" id="MF_01966"/>
    </source>
</evidence>
<evidence type="ECO:0000256" key="19">
    <source>
        <dbReference type="PIRNR" id="PIRNR017184"/>
    </source>
</evidence>
<keyword evidence="6 17" id="KW-0547">Nucleotide-binding</keyword>
<feature type="binding site" evidence="17">
    <location>
        <position position="406"/>
    </location>
    <ligand>
        <name>(6S)-NADPHX</name>
        <dbReference type="ChEBI" id="CHEBI:64076"/>
    </ligand>
</feature>
<name>A0A844YZ51_9SPHN</name>
<gene>
    <name evidence="18" type="primary">nnrE</name>
    <name evidence="17" type="synonym">nnrD</name>
    <name evidence="22" type="ORF">GRI99_11935</name>
</gene>
<comment type="catalytic activity">
    <reaction evidence="16 17 19">
        <text>(6S)-NADPHX + ADP = AMP + phosphate + NADPH + H(+)</text>
        <dbReference type="Rhea" id="RHEA:32235"/>
        <dbReference type="ChEBI" id="CHEBI:15378"/>
        <dbReference type="ChEBI" id="CHEBI:43474"/>
        <dbReference type="ChEBI" id="CHEBI:57783"/>
        <dbReference type="ChEBI" id="CHEBI:64076"/>
        <dbReference type="ChEBI" id="CHEBI:456215"/>
        <dbReference type="ChEBI" id="CHEBI:456216"/>
        <dbReference type="EC" id="4.2.1.136"/>
    </reaction>
</comment>
<evidence type="ECO:0000256" key="13">
    <source>
        <dbReference type="ARBA" id="ARBA00023268"/>
    </source>
</evidence>